<dbReference type="AlphaFoldDB" id="A0A915EHV7"/>
<keyword evidence="1" id="KW-0472">Membrane</keyword>
<keyword evidence="1" id="KW-0812">Transmembrane</keyword>
<evidence type="ECO:0000313" key="3">
    <source>
        <dbReference type="Proteomes" id="UP000887574"/>
    </source>
</evidence>
<protein>
    <submittedName>
        <fullName evidence="4">MARVEL domain-containing protein</fullName>
    </submittedName>
</protein>
<feature type="transmembrane region" description="Helical" evidence="1">
    <location>
        <begin position="66"/>
        <end position="89"/>
    </location>
</feature>
<keyword evidence="1" id="KW-1133">Transmembrane helix</keyword>
<evidence type="ECO:0000256" key="2">
    <source>
        <dbReference type="SAM" id="SignalP"/>
    </source>
</evidence>
<feature type="signal peptide" evidence="2">
    <location>
        <begin position="1"/>
        <end position="21"/>
    </location>
</feature>
<dbReference type="WBParaSite" id="jg6064">
    <property type="protein sequence ID" value="jg6064"/>
    <property type="gene ID" value="jg6064"/>
</dbReference>
<name>A0A915EHV7_9BILA</name>
<evidence type="ECO:0000313" key="4">
    <source>
        <dbReference type="WBParaSite" id="jg6064"/>
    </source>
</evidence>
<reference evidence="4" key="1">
    <citation type="submission" date="2022-11" db="UniProtKB">
        <authorList>
            <consortium name="WormBaseParasite"/>
        </authorList>
    </citation>
    <scope>IDENTIFICATION</scope>
</reference>
<proteinExistence type="predicted"/>
<feature type="chain" id="PRO_5037253836" evidence="2">
    <location>
        <begin position="22"/>
        <end position="120"/>
    </location>
</feature>
<accession>A0A915EHV7</accession>
<sequence>MILQLVLMFTVCGLFLYEAEAALVCGGNDSWPVVEMSYCGAFAICNFFNTFILASWQRNSVSTSNTFTIAALCTFVLLVFYGISGIMMYRVWKGFVKSGASQNPTPNLQPGHPGSMHPGI</sequence>
<keyword evidence="3" id="KW-1185">Reference proteome</keyword>
<feature type="transmembrane region" description="Helical" evidence="1">
    <location>
        <begin position="31"/>
        <end position="54"/>
    </location>
</feature>
<keyword evidence="2" id="KW-0732">Signal</keyword>
<organism evidence="3 4">
    <name type="scientific">Ditylenchus dipsaci</name>
    <dbReference type="NCBI Taxonomy" id="166011"/>
    <lineage>
        <taxon>Eukaryota</taxon>
        <taxon>Metazoa</taxon>
        <taxon>Ecdysozoa</taxon>
        <taxon>Nematoda</taxon>
        <taxon>Chromadorea</taxon>
        <taxon>Rhabditida</taxon>
        <taxon>Tylenchina</taxon>
        <taxon>Tylenchomorpha</taxon>
        <taxon>Sphaerularioidea</taxon>
        <taxon>Anguinidae</taxon>
        <taxon>Anguininae</taxon>
        <taxon>Ditylenchus</taxon>
    </lineage>
</organism>
<dbReference type="Proteomes" id="UP000887574">
    <property type="component" value="Unplaced"/>
</dbReference>
<evidence type="ECO:0000256" key="1">
    <source>
        <dbReference type="SAM" id="Phobius"/>
    </source>
</evidence>